<evidence type="ECO:0000256" key="8">
    <source>
        <dbReference type="ARBA" id="ARBA00022946"/>
    </source>
</evidence>
<keyword evidence="4 10" id="KW-0479">Metal-binding</keyword>
<dbReference type="NCBIfam" id="NF001913">
    <property type="entry name" value="PRK00696.1"/>
    <property type="match status" value="1"/>
</dbReference>
<dbReference type="InterPro" id="IPR017866">
    <property type="entry name" value="Succ-CoA_synthase_bsu_CS"/>
</dbReference>
<dbReference type="OMA" id="ITACDEV"/>
<dbReference type="PROSITE" id="PS01217">
    <property type="entry name" value="SUCCINYL_COA_LIG_3"/>
    <property type="match status" value="1"/>
</dbReference>
<keyword evidence="2 10" id="KW-0816">Tricarboxylic acid cycle</keyword>
<feature type="binding site" evidence="10">
    <location>
        <position position="232"/>
    </location>
    <ligand>
        <name>Mg(2+)</name>
        <dbReference type="ChEBI" id="CHEBI:18420"/>
    </ligand>
</feature>
<dbReference type="AlphaFoldDB" id="G0W5S2"/>
<organism evidence="13 14">
    <name type="scientific">Naumovozyma dairenensis (strain ATCC 10597 / BCRC 20456 / CBS 421 / NBRC 0211 / NRRL Y-12639)</name>
    <name type="common">Saccharomyces dairenensis</name>
    <dbReference type="NCBI Taxonomy" id="1071378"/>
    <lineage>
        <taxon>Eukaryota</taxon>
        <taxon>Fungi</taxon>
        <taxon>Dikarya</taxon>
        <taxon>Ascomycota</taxon>
        <taxon>Saccharomycotina</taxon>
        <taxon>Saccharomycetes</taxon>
        <taxon>Saccharomycetales</taxon>
        <taxon>Saccharomycetaceae</taxon>
        <taxon>Naumovozyma</taxon>
    </lineage>
</organism>
<evidence type="ECO:0000256" key="9">
    <source>
        <dbReference type="ARBA" id="ARBA00063570"/>
    </source>
</evidence>
<sequence>MLSRAKAIIDKKLPFPHPLTITPTRNLSIHEYRSTELLNKYGIPTAKGIVAFTPDEAFQAAKKLSPSTGLVVKAQALTGGRGKGHFNTGYKSGIHMIKSAEEAFQVSQEMLGNNLITKQSGSKGKKVSSVFIVEKCNVLHESYLSILFDRQARLPLIIASRDGGMNIEEIAEEKPDSIKKFHVKEEIINDELAMEIAKSLGFTHTDLRETAKTIQNLYKLFKDKDATQIEINPISEIEKHENGEYDVVCMDAKFGFDDNAEFRQHEIYSWRDITQEDPNEVEAKKYELNFVKLQGNIGCLVNGAGLAMATMDVIKLYGGDPANFLDCGGGATPETIKKGFELILSNEKVDAIFVNIFGGIVRCDLVAEGLVAAAKDLNLKIPIIARLQGTNLDEGRAIIKESGVKIFSFDELDPAAKKAVELANKFHGKH</sequence>
<comment type="catalytic activity">
    <reaction evidence="10">
        <text>succinate + ATP + CoA = succinyl-CoA + ADP + phosphate</text>
        <dbReference type="Rhea" id="RHEA:17661"/>
        <dbReference type="ChEBI" id="CHEBI:30031"/>
        <dbReference type="ChEBI" id="CHEBI:30616"/>
        <dbReference type="ChEBI" id="CHEBI:43474"/>
        <dbReference type="ChEBI" id="CHEBI:57287"/>
        <dbReference type="ChEBI" id="CHEBI:57292"/>
        <dbReference type="ChEBI" id="CHEBI:456216"/>
        <dbReference type="EC" id="6.2.1.5"/>
    </reaction>
</comment>
<dbReference type="GO" id="GO:0005739">
    <property type="term" value="C:mitochondrion"/>
    <property type="evidence" value="ECO:0007669"/>
    <property type="project" value="UniProtKB-SubCell"/>
</dbReference>
<feature type="binding site" evidence="10">
    <location>
        <position position="251"/>
    </location>
    <ligand>
        <name>Mg(2+)</name>
        <dbReference type="ChEBI" id="CHEBI:18420"/>
    </ligand>
</feature>
<dbReference type="FunFam" id="3.30.470.20:FF:000002">
    <property type="entry name" value="Succinate--CoA ligase [ADP-forming] subunit beta"/>
    <property type="match status" value="1"/>
</dbReference>
<dbReference type="GO" id="GO:0042709">
    <property type="term" value="C:succinate-CoA ligase complex"/>
    <property type="evidence" value="ECO:0007669"/>
    <property type="project" value="TreeGrafter"/>
</dbReference>
<evidence type="ECO:0000313" key="14">
    <source>
        <dbReference type="Proteomes" id="UP000000689"/>
    </source>
</evidence>
<protein>
    <recommendedName>
        <fullName evidence="10">Succinate--CoA ligase [ADP-forming] subunit beta, mitochondrial</fullName>
        <ecNumber evidence="10">6.2.1.5</ecNumber>
    </recommendedName>
    <alternativeName>
        <fullName evidence="10">Succinyl-CoA synthetase beta chain</fullName>
        <shortName evidence="10">SCS-beta</shortName>
    </alternativeName>
</protein>
<dbReference type="PIRSF" id="PIRSF001554">
    <property type="entry name" value="SucCS_beta"/>
    <property type="match status" value="1"/>
</dbReference>
<feature type="binding site" evidence="10">
    <location>
        <position position="141"/>
    </location>
    <ligand>
        <name>ATP</name>
        <dbReference type="ChEBI" id="CHEBI:30616"/>
    </ligand>
</feature>
<dbReference type="PANTHER" id="PTHR11815">
    <property type="entry name" value="SUCCINYL-COA SYNTHETASE BETA CHAIN"/>
    <property type="match status" value="1"/>
</dbReference>
<comment type="pathway">
    <text evidence="1 10">Carbohydrate metabolism; tricarboxylic acid cycle; succinate from succinyl-CoA (ligase route): step 1/1.</text>
</comment>
<accession>G0W5S2</accession>
<dbReference type="RefSeq" id="XP_003668376.1">
    <property type="nucleotide sequence ID" value="XM_003668328.1"/>
</dbReference>
<dbReference type="NCBIfam" id="TIGR01016">
    <property type="entry name" value="sucCoAbeta"/>
    <property type="match status" value="1"/>
</dbReference>
<dbReference type="Proteomes" id="UP000000689">
    <property type="component" value="Chromosome 2"/>
</dbReference>
<comment type="similarity">
    <text evidence="10 11">Belongs to the succinate/malate CoA ligase beta subunit family.</text>
</comment>
<keyword evidence="5 10" id="KW-0547">Nucleotide-binding</keyword>
<comment type="subcellular location">
    <subcellularLocation>
        <location evidence="10">Mitochondrion</location>
    </subcellularLocation>
</comment>
<dbReference type="KEGG" id="ndi:NDAI_0B00990"/>
<dbReference type="Gene3D" id="3.30.1490.20">
    <property type="entry name" value="ATP-grasp fold, A domain"/>
    <property type="match status" value="1"/>
</dbReference>
<gene>
    <name evidence="13" type="primary">NDAI0B00990</name>
    <name evidence="13" type="ordered locus">NDAI_0B00990</name>
</gene>
<dbReference type="InterPro" id="IPR013815">
    <property type="entry name" value="ATP_grasp_subdomain_1"/>
</dbReference>
<keyword evidence="3 10" id="KW-0436">Ligase</keyword>
<dbReference type="Pfam" id="PF08442">
    <property type="entry name" value="ATP-grasp_2"/>
    <property type="match status" value="1"/>
</dbReference>
<dbReference type="FunFam" id="3.30.1490.20:FF:000004">
    <property type="entry name" value="Succinate--CoA ligase [ADP-forming] subunit beta, mitochondrial"/>
    <property type="match status" value="1"/>
</dbReference>
<evidence type="ECO:0000256" key="3">
    <source>
        <dbReference type="ARBA" id="ARBA00022598"/>
    </source>
</evidence>
<comment type="cofactor">
    <cofactor evidence="10">
        <name>Mg(2+)</name>
        <dbReference type="ChEBI" id="CHEBI:18420"/>
    </cofactor>
    <text evidence="10">Binds 1 Mg(2+) ion per subunit.</text>
</comment>
<keyword evidence="8" id="KW-0809">Transit peptide</keyword>
<feature type="binding site" evidence="10">
    <location>
        <begin position="359"/>
        <end position="361"/>
    </location>
    <ligand>
        <name>substrate</name>
        <note>ligand shared with subunit alpha</note>
    </ligand>
</feature>
<dbReference type="FunFam" id="3.40.50.261:FF:000001">
    <property type="entry name" value="Succinate--CoA ligase [ADP-forming] subunit beta"/>
    <property type="match status" value="1"/>
</dbReference>
<evidence type="ECO:0000256" key="4">
    <source>
        <dbReference type="ARBA" id="ARBA00022723"/>
    </source>
</evidence>
<evidence type="ECO:0000256" key="2">
    <source>
        <dbReference type="ARBA" id="ARBA00022532"/>
    </source>
</evidence>
<dbReference type="Gene3D" id="3.40.50.261">
    <property type="entry name" value="Succinyl-CoA synthetase domains"/>
    <property type="match status" value="1"/>
</dbReference>
<evidence type="ECO:0000256" key="1">
    <source>
        <dbReference type="ARBA" id="ARBA00005064"/>
    </source>
</evidence>
<dbReference type="OrthoDB" id="1552at2759"/>
<evidence type="ECO:0000256" key="6">
    <source>
        <dbReference type="ARBA" id="ARBA00022840"/>
    </source>
</evidence>
<feature type="binding site" evidence="10">
    <location>
        <position position="73"/>
    </location>
    <ligand>
        <name>ATP</name>
        <dbReference type="ChEBI" id="CHEBI:30616"/>
    </ligand>
</feature>
<feature type="binding site" evidence="10">
    <location>
        <begin position="80"/>
        <end position="82"/>
    </location>
    <ligand>
        <name>ATP</name>
        <dbReference type="ChEBI" id="CHEBI:30616"/>
    </ligand>
</feature>
<dbReference type="SUPFAM" id="SSF56059">
    <property type="entry name" value="Glutathione synthetase ATP-binding domain-like"/>
    <property type="match status" value="1"/>
</dbReference>
<dbReference type="PROSITE" id="PS50975">
    <property type="entry name" value="ATP_GRASP"/>
    <property type="match status" value="1"/>
</dbReference>
<feature type="binding site" evidence="10">
    <location>
        <position position="302"/>
    </location>
    <ligand>
        <name>substrate</name>
        <note>ligand shared with subunit alpha</note>
    </ligand>
</feature>
<evidence type="ECO:0000256" key="10">
    <source>
        <dbReference type="HAMAP-Rule" id="MF_03219"/>
    </source>
</evidence>
<dbReference type="InterPro" id="IPR011761">
    <property type="entry name" value="ATP-grasp"/>
</dbReference>
<dbReference type="Gene3D" id="3.30.470.20">
    <property type="entry name" value="ATP-grasp fold, B domain"/>
    <property type="match status" value="1"/>
</dbReference>
<evidence type="ECO:0000259" key="12">
    <source>
        <dbReference type="PROSITE" id="PS50975"/>
    </source>
</evidence>
<dbReference type="HAMAP" id="MF_00558">
    <property type="entry name" value="Succ_CoA_beta"/>
    <property type="match status" value="1"/>
</dbReference>
<evidence type="ECO:0000313" key="13">
    <source>
        <dbReference type="EMBL" id="CCD23133.1"/>
    </source>
</evidence>
<dbReference type="GO" id="GO:0004775">
    <property type="term" value="F:succinate-CoA ligase (ADP-forming) activity"/>
    <property type="evidence" value="ECO:0007669"/>
    <property type="project" value="UniProtKB-UniRule"/>
</dbReference>
<name>G0W5S2_NAUDC</name>
<dbReference type="PANTHER" id="PTHR11815:SF1">
    <property type="entry name" value="SUCCINATE--COA LIGASE [ADP-FORMING] SUBUNIT BETA, MITOCHONDRIAL"/>
    <property type="match status" value="1"/>
</dbReference>
<evidence type="ECO:0000256" key="11">
    <source>
        <dbReference type="RuleBase" id="RU361258"/>
    </source>
</evidence>
<comment type="function">
    <text evidence="10">Succinyl-CoA synthetase functions in the citric acid cycle (TCA), coupling the hydrolysis of succinyl-CoA to the synthesis of ATP and thus represents the only step of substrate-level phosphorylation in the TCA. The beta subunit provides nucleotide specificity of the enzyme and binds the substrate succinate, while the binding sites for coenzyme A and phosphate are found in the alpha subunit.</text>
</comment>
<feature type="domain" description="ATP-grasp" evidence="12">
    <location>
        <begin position="35"/>
        <end position="261"/>
    </location>
</feature>
<evidence type="ECO:0000256" key="5">
    <source>
        <dbReference type="ARBA" id="ARBA00022741"/>
    </source>
</evidence>
<keyword evidence="7 10" id="KW-0460">Magnesium</keyword>
<dbReference type="InterPro" id="IPR013650">
    <property type="entry name" value="ATP-grasp_succ-CoA_synth-type"/>
</dbReference>
<dbReference type="GO" id="GO:0006104">
    <property type="term" value="P:succinyl-CoA metabolic process"/>
    <property type="evidence" value="ECO:0007669"/>
    <property type="project" value="EnsemblFungi"/>
</dbReference>
<dbReference type="Pfam" id="PF00549">
    <property type="entry name" value="Ligase_CoA"/>
    <property type="match status" value="1"/>
</dbReference>
<dbReference type="GO" id="GO:0005524">
    <property type="term" value="F:ATP binding"/>
    <property type="evidence" value="ECO:0007669"/>
    <property type="project" value="UniProtKB-UniRule"/>
</dbReference>
<evidence type="ECO:0000256" key="7">
    <source>
        <dbReference type="ARBA" id="ARBA00022842"/>
    </source>
</evidence>
<keyword evidence="6 10" id="KW-0067">ATP-binding</keyword>
<dbReference type="InterPro" id="IPR005809">
    <property type="entry name" value="Succ_CoA_ligase-like_bsu"/>
</dbReference>
<dbReference type="EC" id="6.2.1.5" evidence="10"/>
<dbReference type="InterPro" id="IPR005811">
    <property type="entry name" value="SUCC_ACL_C"/>
</dbReference>
<dbReference type="EMBL" id="HE580268">
    <property type="protein sequence ID" value="CCD23133.1"/>
    <property type="molecule type" value="Genomic_DNA"/>
</dbReference>
<keyword evidence="10" id="KW-0496">Mitochondrion</keyword>
<dbReference type="GO" id="GO:0000287">
    <property type="term" value="F:magnesium ion binding"/>
    <property type="evidence" value="ECO:0007669"/>
    <property type="project" value="UniProtKB-UniRule"/>
</dbReference>
<dbReference type="SUPFAM" id="SSF52210">
    <property type="entry name" value="Succinyl-CoA synthetase domains"/>
    <property type="match status" value="1"/>
</dbReference>
<dbReference type="eggNOG" id="KOG2799">
    <property type="taxonomic scope" value="Eukaryota"/>
</dbReference>
<reference evidence="13 14" key="1">
    <citation type="journal article" date="2011" name="Proc. Natl. Acad. Sci. U.S.A.">
        <title>Evolutionary erosion of yeast sex chromosomes by mating-type switching accidents.</title>
        <authorList>
            <person name="Gordon J.L."/>
            <person name="Armisen D."/>
            <person name="Proux-Wera E."/>
            <person name="Oheigeartaigh S.S."/>
            <person name="Byrne K.P."/>
            <person name="Wolfe K.H."/>
        </authorList>
    </citation>
    <scope>NUCLEOTIDE SEQUENCE [LARGE SCALE GENOMIC DNA]</scope>
    <source>
        <strain evidence="14">ATCC 10597 / BCRC 20456 / CBS 421 / NBRC 0211 / NRRL Y-12639</strain>
    </source>
</reference>
<dbReference type="UniPathway" id="UPA00223">
    <property type="reaction ID" value="UER00999"/>
</dbReference>
<dbReference type="GO" id="GO:0006099">
    <property type="term" value="P:tricarboxylic acid cycle"/>
    <property type="evidence" value="ECO:0007669"/>
    <property type="project" value="UniProtKB-UniRule"/>
</dbReference>
<proteinExistence type="inferred from homology"/>
<dbReference type="InterPro" id="IPR016102">
    <property type="entry name" value="Succinyl-CoA_synth-like"/>
</dbReference>
<dbReference type="STRING" id="1071378.G0W5S2"/>
<comment type="subunit">
    <text evidence="9">Heterodimer of an alpha and a beta subunit. The beta subunit determines specificity for GTP.</text>
</comment>
<dbReference type="GeneID" id="11498248"/>
<keyword evidence="14" id="KW-1185">Reference proteome</keyword>
<dbReference type="HOGENOM" id="CLU_037430_0_2_1"/>